<evidence type="ECO:0000256" key="5">
    <source>
        <dbReference type="ARBA" id="ARBA00022741"/>
    </source>
</evidence>
<evidence type="ECO:0000256" key="2">
    <source>
        <dbReference type="ARBA" id="ARBA00022448"/>
    </source>
</evidence>
<evidence type="ECO:0000256" key="8">
    <source>
        <dbReference type="ARBA" id="ARBA00023136"/>
    </source>
</evidence>
<dbReference type="GO" id="GO:0005886">
    <property type="term" value="C:plasma membrane"/>
    <property type="evidence" value="ECO:0007669"/>
    <property type="project" value="UniProtKB-SubCell"/>
</dbReference>
<proteinExistence type="predicted"/>
<evidence type="ECO:0000256" key="9">
    <source>
        <dbReference type="SAM" id="Phobius"/>
    </source>
</evidence>
<feature type="transmembrane region" description="Helical" evidence="9">
    <location>
        <begin position="51"/>
        <end position="76"/>
    </location>
</feature>
<dbReference type="GO" id="GO:0015421">
    <property type="term" value="F:ABC-type oligopeptide transporter activity"/>
    <property type="evidence" value="ECO:0007669"/>
    <property type="project" value="TreeGrafter"/>
</dbReference>
<keyword evidence="4 9" id="KW-0812">Transmembrane</keyword>
<feature type="domain" description="ABC transmembrane type-1" evidence="11">
    <location>
        <begin position="16"/>
        <end position="297"/>
    </location>
</feature>
<dbReference type="InterPro" id="IPR036640">
    <property type="entry name" value="ABC1_TM_sf"/>
</dbReference>
<feature type="transmembrane region" description="Helical" evidence="9">
    <location>
        <begin position="130"/>
        <end position="148"/>
    </location>
</feature>
<dbReference type="Pfam" id="PF00005">
    <property type="entry name" value="ABC_tran"/>
    <property type="match status" value="1"/>
</dbReference>
<evidence type="ECO:0000256" key="4">
    <source>
        <dbReference type="ARBA" id="ARBA00022692"/>
    </source>
</evidence>
<feature type="transmembrane region" description="Helical" evidence="9">
    <location>
        <begin position="237"/>
        <end position="262"/>
    </location>
</feature>
<dbReference type="InterPro" id="IPR039421">
    <property type="entry name" value="Type_1_exporter"/>
</dbReference>
<comment type="caution">
    <text evidence="12">The sequence shown here is derived from an EMBL/GenBank/DDBJ whole genome shotgun (WGS) entry which is preliminary data.</text>
</comment>
<dbReference type="STRING" id="1144300.PS3_6163"/>
<dbReference type="PANTHER" id="PTHR43394">
    <property type="entry name" value="ATP-DEPENDENT PERMEASE MDL1, MITOCHONDRIAL"/>
    <property type="match status" value="1"/>
</dbReference>
<keyword evidence="7 9" id="KW-1133">Transmembrane helix</keyword>
<keyword evidence="2" id="KW-0813">Transport</keyword>
<dbReference type="Gene3D" id="1.20.1560.10">
    <property type="entry name" value="ABC transporter type 1, transmembrane domain"/>
    <property type="match status" value="1"/>
</dbReference>
<dbReference type="AlphaFoldDB" id="H4GJ51"/>
<protein>
    <submittedName>
        <fullName evidence="12">Multidrug ABC transporter ATP-binding and permease component</fullName>
    </submittedName>
</protein>
<keyword evidence="8 9" id="KW-0472">Membrane</keyword>
<evidence type="ECO:0000256" key="7">
    <source>
        <dbReference type="ARBA" id="ARBA00022989"/>
    </source>
</evidence>
<evidence type="ECO:0000259" key="11">
    <source>
        <dbReference type="PROSITE" id="PS50929"/>
    </source>
</evidence>
<dbReference type="PANTHER" id="PTHR43394:SF1">
    <property type="entry name" value="ATP-BINDING CASSETTE SUB-FAMILY B MEMBER 10, MITOCHONDRIAL"/>
    <property type="match status" value="1"/>
</dbReference>
<dbReference type="PROSITE" id="PS50929">
    <property type="entry name" value="ABC_TM1F"/>
    <property type="match status" value="1"/>
</dbReference>
<evidence type="ECO:0000313" key="12">
    <source>
        <dbReference type="EMBL" id="EHS87076.1"/>
    </source>
</evidence>
<dbReference type="PROSITE" id="PS00211">
    <property type="entry name" value="ABC_TRANSPORTER_1"/>
    <property type="match status" value="1"/>
</dbReference>
<dbReference type="FunFam" id="3.40.50.300:FF:000854">
    <property type="entry name" value="Multidrug ABC transporter ATP-binding protein"/>
    <property type="match status" value="1"/>
</dbReference>
<dbReference type="InterPro" id="IPR003439">
    <property type="entry name" value="ABC_transporter-like_ATP-bd"/>
</dbReference>
<comment type="subcellular location">
    <subcellularLocation>
        <location evidence="1">Cell membrane</location>
        <topology evidence="1">Multi-pass membrane protein</topology>
    </subcellularLocation>
</comment>
<evidence type="ECO:0000259" key="10">
    <source>
        <dbReference type="PROSITE" id="PS50893"/>
    </source>
</evidence>
<dbReference type="PATRIC" id="fig|1144300.3.peg.691"/>
<evidence type="ECO:0000256" key="1">
    <source>
        <dbReference type="ARBA" id="ARBA00004651"/>
    </source>
</evidence>
<feature type="transmembrane region" description="Helical" evidence="9">
    <location>
        <begin position="160"/>
        <end position="180"/>
    </location>
</feature>
<dbReference type="InterPro" id="IPR011527">
    <property type="entry name" value="ABC1_TM_dom"/>
</dbReference>
<dbReference type="OrthoDB" id="9770415at2"/>
<dbReference type="Gene3D" id="3.40.50.300">
    <property type="entry name" value="P-loop containing nucleotide triphosphate hydrolases"/>
    <property type="match status" value="1"/>
</dbReference>
<organism evidence="12 13">
    <name type="scientific">Limosilactobacillus gastricus PS3</name>
    <dbReference type="NCBI Taxonomy" id="1144300"/>
    <lineage>
        <taxon>Bacteria</taxon>
        <taxon>Bacillati</taxon>
        <taxon>Bacillota</taxon>
        <taxon>Bacilli</taxon>
        <taxon>Lactobacillales</taxon>
        <taxon>Lactobacillaceae</taxon>
        <taxon>Limosilactobacillus</taxon>
    </lineage>
</organism>
<dbReference type="CDD" id="cd18548">
    <property type="entry name" value="ABC_6TM_Tm287_like"/>
    <property type="match status" value="1"/>
</dbReference>
<feature type="transmembrane region" description="Helical" evidence="9">
    <location>
        <begin position="274"/>
        <end position="295"/>
    </location>
</feature>
<reference evidence="12 13" key="1">
    <citation type="journal article" date="2013" name="Genome Announc.">
        <title>Genome Sequence of Lactobacillus gastricus PS3, a Strain Isolated from Human Milk.</title>
        <authorList>
            <person name="Martin V."/>
            <person name="Cardenas N."/>
            <person name="Jimenez E."/>
            <person name="Maldonado A."/>
            <person name="Rodriguez J.M."/>
            <person name="Fernandez L."/>
        </authorList>
    </citation>
    <scope>NUCLEOTIDE SEQUENCE [LARGE SCALE GENOMIC DNA]</scope>
    <source>
        <strain evidence="12 13">PS3</strain>
    </source>
</reference>
<sequence>MIRIARKYFNWLAVTIAVVCLCIQVASDLYLPTVTSDLINKGVLQQDFNYIWHQGAIMLLVAFVGLAGSAVNVYFASTQSMKVGQKLRQDIFKHVLTFSSKEMSDFGDSSLITRSTNDVVQVQNVLVQMLRMMLMSPIMLVGAIIIAYNQEPRLTKIFLISLPILALAMIIIMVFAVPLFKSIQTKTDRINLVFREGLTGVRVIRAFNQDQREQDWFRQANADYTNTGIKAFTLVSFLMPIMTLILSMTNVGITWLGAHYIANMSMQVGNLVSFMTYSTQIMISFMMLSMIFVFVPRASASAARINQVLDTDSSVVDDPENEVALDVEQAADLKFDHVDFRYEGADELALTDLNFDVKAGQTLAIIGGTGSGKSTLVNLIPHLFNIERGRIEVNHQDITKLSQHDLHSLISITQQKAILFTGTIRSNLLFGNPNATEEDMWRVLEIAQARDFVEETGGLDAIVEENGDNFSGGQRQRLAIARTLIKPASIYIFDDSFSALDFKTDAKLRAALREDSAMQSAINVIVAQRVSTVVDADLILVLDDGKVVGQGTHAELKAHNQVYQEIIDSQIQEGDVERAQR</sequence>
<dbReference type="SUPFAM" id="SSF52540">
    <property type="entry name" value="P-loop containing nucleoside triphosphate hydrolases"/>
    <property type="match status" value="1"/>
</dbReference>
<keyword evidence="5" id="KW-0547">Nucleotide-binding</keyword>
<keyword evidence="6 12" id="KW-0067">ATP-binding</keyword>
<dbReference type="InterPro" id="IPR027417">
    <property type="entry name" value="P-loop_NTPase"/>
</dbReference>
<name>H4GJ51_9LACO</name>
<evidence type="ECO:0000256" key="3">
    <source>
        <dbReference type="ARBA" id="ARBA00022475"/>
    </source>
</evidence>
<dbReference type="PROSITE" id="PS50893">
    <property type="entry name" value="ABC_TRANSPORTER_2"/>
    <property type="match status" value="1"/>
</dbReference>
<dbReference type="Pfam" id="PF00664">
    <property type="entry name" value="ABC_membrane"/>
    <property type="match status" value="1"/>
</dbReference>
<evidence type="ECO:0000313" key="13">
    <source>
        <dbReference type="Proteomes" id="UP000004567"/>
    </source>
</evidence>
<gene>
    <name evidence="12" type="ORF">PS3_6163</name>
</gene>
<dbReference type="InterPro" id="IPR017871">
    <property type="entry name" value="ABC_transporter-like_CS"/>
</dbReference>
<dbReference type="EMBL" id="AICN01000028">
    <property type="protein sequence ID" value="EHS87076.1"/>
    <property type="molecule type" value="Genomic_DNA"/>
</dbReference>
<dbReference type="GO" id="GO:0005524">
    <property type="term" value="F:ATP binding"/>
    <property type="evidence" value="ECO:0007669"/>
    <property type="project" value="UniProtKB-KW"/>
</dbReference>
<dbReference type="GO" id="GO:0016887">
    <property type="term" value="F:ATP hydrolysis activity"/>
    <property type="evidence" value="ECO:0007669"/>
    <property type="project" value="InterPro"/>
</dbReference>
<dbReference type="SMART" id="SM00382">
    <property type="entry name" value="AAA"/>
    <property type="match status" value="1"/>
</dbReference>
<dbReference type="RefSeq" id="WP_007122084.1">
    <property type="nucleotide sequence ID" value="NZ_AICN01000028.1"/>
</dbReference>
<feature type="domain" description="ABC transporter" evidence="10">
    <location>
        <begin position="333"/>
        <end position="569"/>
    </location>
</feature>
<dbReference type="SUPFAM" id="SSF90123">
    <property type="entry name" value="ABC transporter transmembrane region"/>
    <property type="match status" value="1"/>
</dbReference>
<keyword evidence="3" id="KW-1003">Cell membrane</keyword>
<dbReference type="InterPro" id="IPR003593">
    <property type="entry name" value="AAA+_ATPase"/>
</dbReference>
<dbReference type="Proteomes" id="UP000004567">
    <property type="component" value="Unassembled WGS sequence"/>
</dbReference>
<accession>H4GJ51</accession>
<evidence type="ECO:0000256" key="6">
    <source>
        <dbReference type="ARBA" id="ARBA00022840"/>
    </source>
</evidence>